<dbReference type="EMBL" id="RWJN01000587">
    <property type="protein sequence ID" value="TCD60511.1"/>
    <property type="molecule type" value="Genomic_DNA"/>
</dbReference>
<feature type="compositionally biased region" description="Polar residues" evidence="1">
    <location>
        <begin position="98"/>
        <end position="109"/>
    </location>
</feature>
<protein>
    <submittedName>
        <fullName evidence="2">Uncharacterized protein</fullName>
    </submittedName>
</protein>
<feature type="region of interest" description="Disordered" evidence="1">
    <location>
        <begin position="95"/>
        <end position="145"/>
    </location>
</feature>
<keyword evidence="3" id="KW-1185">Reference proteome</keyword>
<reference evidence="2 3" key="1">
    <citation type="submission" date="2018-11" db="EMBL/GenBank/DDBJ databases">
        <title>Genome assembly of Steccherinum ochraceum LE-BIN_3174, the white-rot fungus of the Steccherinaceae family (The Residual Polyporoid clade, Polyporales, Basidiomycota).</title>
        <authorList>
            <person name="Fedorova T.V."/>
            <person name="Glazunova O.A."/>
            <person name="Landesman E.O."/>
            <person name="Moiseenko K.V."/>
            <person name="Psurtseva N.V."/>
            <person name="Savinova O.S."/>
            <person name="Shakhova N.V."/>
            <person name="Tyazhelova T.V."/>
            <person name="Vasina D.V."/>
        </authorList>
    </citation>
    <scope>NUCLEOTIDE SEQUENCE [LARGE SCALE GENOMIC DNA]</scope>
    <source>
        <strain evidence="2 3">LE-BIN_3174</strain>
    </source>
</reference>
<proteinExistence type="predicted"/>
<gene>
    <name evidence="2" type="ORF">EIP91_009957</name>
</gene>
<feature type="compositionally biased region" description="Polar residues" evidence="1">
    <location>
        <begin position="1"/>
        <end position="36"/>
    </location>
</feature>
<comment type="caution">
    <text evidence="2">The sequence shown here is derived from an EMBL/GenBank/DDBJ whole genome shotgun (WGS) entry which is preliminary data.</text>
</comment>
<sequence>MSTVLSSPSQMHGGETTSTSTSIPEASPASVTTISASDEHTPATPSSTPSYLHVGDVTSAVASDNVAAPIPVTKNTNTPQQHILTVSAAPFIPHRARSTNVDSPSTFESTPEFVATPHTQDNEDDASSHPQVPTEPSSPAPSLNRFETSESLIIIGDVFLPAISYDSDGTVYPDYTDPESDF</sequence>
<evidence type="ECO:0000313" key="3">
    <source>
        <dbReference type="Proteomes" id="UP000292702"/>
    </source>
</evidence>
<name>A0A4R0R125_9APHY</name>
<organism evidence="2 3">
    <name type="scientific">Steccherinum ochraceum</name>
    <dbReference type="NCBI Taxonomy" id="92696"/>
    <lineage>
        <taxon>Eukaryota</taxon>
        <taxon>Fungi</taxon>
        <taxon>Dikarya</taxon>
        <taxon>Basidiomycota</taxon>
        <taxon>Agaricomycotina</taxon>
        <taxon>Agaricomycetes</taxon>
        <taxon>Polyporales</taxon>
        <taxon>Steccherinaceae</taxon>
        <taxon>Steccherinum</taxon>
    </lineage>
</organism>
<dbReference type="Proteomes" id="UP000292702">
    <property type="component" value="Unassembled WGS sequence"/>
</dbReference>
<feature type="region of interest" description="Disordered" evidence="1">
    <location>
        <begin position="1"/>
        <end position="51"/>
    </location>
</feature>
<evidence type="ECO:0000313" key="2">
    <source>
        <dbReference type="EMBL" id="TCD60511.1"/>
    </source>
</evidence>
<dbReference type="AlphaFoldDB" id="A0A4R0R125"/>
<feature type="compositionally biased region" description="Polar residues" evidence="1">
    <location>
        <begin position="128"/>
        <end position="145"/>
    </location>
</feature>
<accession>A0A4R0R125</accession>
<evidence type="ECO:0000256" key="1">
    <source>
        <dbReference type="SAM" id="MobiDB-lite"/>
    </source>
</evidence>